<dbReference type="InterPro" id="IPR000979">
    <property type="entry name" value="Phosphodiesterase_MJ0936/Vps29"/>
</dbReference>
<organism evidence="8 9">
    <name type="scientific">Apatococcus fuscideae</name>
    <dbReference type="NCBI Taxonomy" id="2026836"/>
    <lineage>
        <taxon>Eukaryota</taxon>
        <taxon>Viridiplantae</taxon>
        <taxon>Chlorophyta</taxon>
        <taxon>core chlorophytes</taxon>
        <taxon>Trebouxiophyceae</taxon>
        <taxon>Chlorellales</taxon>
        <taxon>Chlorellaceae</taxon>
        <taxon>Apatococcus</taxon>
    </lineage>
</organism>
<dbReference type="EMBL" id="JALJOV010000051">
    <property type="protein sequence ID" value="KAK9867996.1"/>
    <property type="molecule type" value="Genomic_DNA"/>
</dbReference>
<evidence type="ECO:0000259" key="6">
    <source>
        <dbReference type="Pfam" id="PF12850"/>
    </source>
</evidence>
<dbReference type="InterPro" id="IPR024654">
    <property type="entry name" value="Calcineurin-like_PHP_lpxH"/>
</dbReference>
<dbReference type="GO" id="GO:0042147">
    <property type="term" value="P:retrograde transport, endosome to Golgi"/>
    <property type="evidence" value="ECO:0007669"/>
    <property type="project" value="InterPro"/>
</dbReference>
<evidence type="ECO:0000256" key="3">
    <source>
        <dbReference type="ARBA" id="ARBA00022448"/>
    </source>
</evidence>
<dbReference type="CDD" id="cd07394">
    <property type="entry name" value="MPP_Vps29"/>
    <property type="match status" value="1"/>
</dbReference>
<feature type="domain" description="Calcineurin-like phosphoesterase" evidence="6">
    <location>
        <begin position="7"/>
        <end position="132"/>
    </location>
</feature>
<dbReference type="GO" id="GO:0031410">
    <property type="term" value="C:cytoplasmic vesicle"/>
    <property type="evidence" value="ECO:0007669"/>
    <property type="project" value="UniProtKB-ARBA"/>
</dbReference>
<name>A0AAW1TGJ9_9CHLO</name>
<dbReference type="GO" id="GO:0005829">
    <property type="term" value="C:cytosol"/>
    <property type="evidence" value="ECO:0007669"/>
    <property type="project" value="GOC"/>
</dbReference>
<gene>
    <name evidence="7" type="ORF">WJX84_003404</name>
    <name evidence="8" type="ORF">WJX84_006143</name>
</gene>
<keyword evidence="3" id="KW-0813">Transport</keyword>
<dbReference type="PANTHER" id="PTHR11124">
    <property type="entry name" value="VACUOLAR SORTING PROTEIN VPS29"/>
    <property type="match status" value="1"/>
</dbReference>
<evidence type="ECO:0000313" key="8">
    <source>
        <dbReference type="EMBL" id="KAK9867996.1"/>
    </source>
</evidence>
<reference evidence="8" key="2">
    <citation type="submission" date="2024-04" db="EMBL/GenBank/DDBJ databases">
        <authorList>
            <person name="Dal Grande F."/>
            <person name="Keller J."/>
            <person name="Delaux P.-M."/>
        </authorList>
    </citation>
    <scope>NUCLEOTIDE SEQUENCE</scope>
    <source>
        <strain evidence="8">SAG 2523</strain>
    </source>
</reference>
<evidence type="ECO:0000256" key="1">
    <source>
        <dbReference type="ARBA" id="ARBA00005945"/>
    </source>
</evidence>
<dbReference type="GO" id="GO:0030904">
    <property type="term" value="C:retromer complex"/>
    <property type="evidence" value="ECO:0007669"/>
    <property type="project" value="InterPro"/>
</dbReference>
<evidence type="ECO:0000256" key="5">
    <source>
        <dbReference type="RuleBase" id="RU362040"/>
    </source>
</evidence>
<keyword evidence="9" id="KW-1185">Reference proteome</keyword>
<evidence type="ECO:0000313" key="7">
    <source>
        <dbReference type="EMBL" id="KAK9861545.1"/>
    </source>
</evidence>
<comment type="similarity">
    <text evidence="1 5">Belongs to the VPS29 family.</text>
</comment>
<comment type="caution">
    <text evidence="8">The sequence shown here is derived from an EMBL/GenBank/DDBJ whole genome shotgun (WGS) entry which is preliminary data.</text>
</comment>
<evidence type="ECO:0000256" key="4">
    <source>
        <dbReference type="ARBA" id="ARBA00022927"/>
    </source>
</evidence>
<dbReference type="Gene3D" id="3.60.21.10">
    <property type="match status" value="1"/>
</dbReference>
<reference evidence="8 9" key="1">
    <citation type="journal article" date="2024" name="Nat. Commun.">
        <title>Phylogenomics reveals the evolutionary origins of lichenization in chlorophyte algae.</title>
        <authorList>
            <person name="Puginier C."/>
            <person name="Libourel C."/>
            <person name="Otte J."/>
            <person name="Skaloud P."/>
            <person name="Haon M."/>
            <person name="Grisel S."/>
            <person name="Petersen M."/>
            <person name="Berrin J.G."/>
            <person name="Delaux P.M."/>
            <person name="Dal Grande F."/>
            <person name="Keller J."/>
        </authorList>
    </citation>
    <scope>NUCLEOTIDE SEQUENCE [LARGE SCALE GENOMIC DNA]</scope>
    <source>
        <strain evidence="8 9">SAG 2523</strain>
    </source>
</reference>
<dbReference type="AlphaFoldDB" id="A0AAW1TGJ9"/>
<dbReference type="FunFam" id="3.60.21.10:FF:000015">
    <property type="entry name" value="Vacuolar protein sorting-associated protein 29"/>
    <property type="match status" value="1"/>
</dbReference>
<dbReference type="Proteomes" id="UP001485043">
    <property type="component" value="Unassembled WGS sequence"/>
</dbReference>
<evidence type="ECO:0000313" key="9">
    <source>
        <dbReference type="Proteomes" id="UP001485043"/>
    </source>
</evidence>
<evidence type="ECO:0000256" key="2">
    <source>
        <dbReference type="ARBA" id="ARBA00017767"/>
    </source>
</evidence>
<keyword evidence="4" id="KW-0653">Protein transport</keyword>
<dbReference type="Pfam" id="PF12850">
    <property type="entry name" value="Metallophos_2"/>
    <property type="match status" value="1"/>
</dbReference>
<dbReference type="InterPro" id="IPR028661">
    <property type="entry name" value="Vps29"/>
</dbReference>
<protein>
    <recommendedName>
        <fullName evidence="2 5">Vacuolar protein sorting-associated protein 29</fullName>
    </recommendedName>
</protein>
<dbReference type="NCBIfam" id="TIGR00040">
    <property type="entry name" value="yfcE"/>
    <property type="match status" value="1"/>
</dbReference>
<sequence length="163" mass="18006">MQAPGKIHYILSPGNLCSQEVLEYFKSVCSNTHITKGDFDDNPSFQDNEVLELGDFRIGVCHGHQVVPSGDTDALALLQRRLNVDILVSGHTHEFMAMQHEDRILINPGSATGAFSSLTPSAHPSFVLMDIDGSKASVYLYNLIEEEVRVEKMEFTKAASKLL</sequence>
<accession>A0AAW1TGJ9</accession>
<dbReference type="GO" id="GO:0015031">
    <property type="term" value="P:protein transport"/>
    <property type="evidence" value="ECO:0007669"/>
    <property type="project" value="UniProtKB-KW"/>
</dbReference>
<dbReference type="SUPFAM" id="SSF56300">
    <property type="entry name" value="Metallo-dependent phosphatases"/>
    <property type="match status" value="1"/>
</dbReference>
<dbReference type="InterPro" id="IPR029052">
    <property type="entry name" value="Metallo-depent_PP-like"/>
</dbReference>
<dbReference type="EMBL" id="JALJOV010000741">
    <property type="protein sequence ID" value="KAK9861545.1"/>
    <property type="molecule type" value="Genomic_DNA"/>
</dbReference>
<proteinExistence type="inferred from homology"/>